<keyword evidence="1" id="KW-0597">Phosphoprotein</keyword>
<keyword evidence="4" id="KW-0418">Kinase</keyword>
<evidence type="ECO:0000313" key="4">
    <source>
        <dbReference type="EMBL" id="MPM34849.1"/>
    </source>
</evidence>
<dbReference type="InterPro" id="IPR011622">
    <property type="entry name" value="7TMR_DISM_rcpt_extracell_dom2"/>
</dbReference>
<evidence type="ECO:0000256" key="1">
    <source>
        <dbReference type="ARBA" id="ARBA00022553"/>
    </source>
</evidence>
<dbReference type="PROSITE" id="PS50109">
    <property type="entry name" value="HIS_KIN"/>
    <property type="match status" value="1"/>
</dbReference>
<dbReference type="InterPro" id="IPR003661">
    <property type="entry name" value="HisK_dim/P_dom"/>
</dbReference>
<dbReference type="EC" id="2.7.-.-" evidence="4"/>
<dbReference type="Pfam" id="PF07696">
    <property type="entry name" value="7TMR-DISMED2"/>
    <property type="match status" value="1"/>
</dbReference>
<dbReference type="InterPro" id="IPR036097">
    <property type="entry name" value="HisK_dim/P_sf"/>
</dbReference>
<feature type="transmembrane region" description="Helical" evidence="2">
    <location>
        <begin position="229"/>
        <end position="253"/>
    </location>
</feature>
<feature type="transmembrane region" description="Helical" evidence="2">
    <location>
        <begin position="318"/>
        <end position="341"/>
    </location>
</feature>
<dbReference type="PANTHER" id="PTHR43547">
    <property type="entry name" value="TWO-COMPONENT HISTIDINE KINASE"/>
    <property type="match status" value="1"/>
</dbReference>
<keyword evidence="4" id="KW-0808">Transferase</keyword>
<dbReference type="InterPro" id="IPR036890">
    <property type="entry name" value="HATPase_C_sf"/>
</dbReference>
<dbReference type="InterPro" id="IPR004358">
    <property type="entry name" value="Sig_transdc_His_kin-like_C"/>
</dbReference>
<dbReference type="SMART" id="SM00387">
    <property type="entry name" value="HATPase_c"/>
    <property type="match status" value="1"/>
</dbReference>
<dbReference type="InterPro" id="IPR011623">
    <property type="entry name" value="7TMR_DISM_rcpt_extracell_dom1"/>
</dbReference>
<evidence type="ECO:0000259" key="3">
    <source>
        <dbReference type="PROSITE" id="PS50109"/>
    </source>
</evidence>
<dbReference type="CDD" id="cd00075">
    <property type="entry name" value="HATPase"/>
    <property type="match status" value="1"/>
</dbReference>
<feature type="transmembrane region" description="Helical" evidence="2">
    <location>
        <begin position="353"/>
        <end position="373"/>
    </location>
</feature>
<organism evidence="4">
    <name type="scientific">bioreactor metagenome</name>
    <dbReference type="NCBI Taxonomy" id="1076179"/>
    <lineage>
        <taxon>unclassified sequences</taxon>
        <taxon>metagenomes</taxon>
        <taxon>ecological metagenomes</taxon>
    </lineage>
</organism>
<dbReference type="Pfam" id="PF07695">
    <property type="entry name" value="7TMR-DISM_7TM"/>
    <property type="match status" value="1"/>
</dbReference>
<dbReference type="InterPro" id="IPR003594">
    <property type="entry name" value="HATPase_dom"/>
</dbReference>
<dbReference type="AlphaFoldDB" id="A0A644Z2S7"/>
<dbReference type="Pfam" id="PF00512">
    <property type="entry name" value="HisKA"/>
    <property type="match status" value="1"/>
</dbReference>
<keyword evidence="2" id="KW-0472">Membrane</keyword>
<dbReference type="InterPro" id="IPR005467">
    <property type="entry name" value="His_kinase_dom"/>
</dbReference>
<gene>
    <name evidence="4" type="primary">sasA_217</name>
    <name evidence="4" type="ORF">SDC9_81439</name>
</gene>
<accession>A0A644Z2S7</accession>
<dbReference type="GO" id="GO:0000155">
    <property type="term" value="F:phosphorelay sensor kinase activity"/>
    <property type="evidence" value="ECO:0007669"/>
    <property type="project" value="InterPro"/>
</dbReference>
<dbReference type="CDD" id="cd00082">
    <property type="entry name" value="HisKA"/>
    <property type="match status" value="1"/>
</dbReference>
<feature type="transmembrane region" description="Helical" evidence="2">
    <location>
        <begin position="294"/>
        <end position="312"/>
    </location>
</feature>
<feature type="transmembrane region" description="Helical" evidence="2">
    <location>
        <begin position="265"/>
        <end position="282"/>
    </location>
</feature>
<dbReference type="Gene3D" id="1.10.287.130">
    <property type="match status" value="1"/>
</dbReference>
<dbReference type="SUPFAM" id="SSF47384">
    <property type="entry name" value="Homodimeric domain of signal transducing histidine kinase"/>
    <property type="match status" value="1"/>
</dbReference>
<dbReference type="Pfam" id="PF02518">
    <property type="entry name" value="HATPase_c"/>
    <property type="match status" value="1"/>
</dbReference>
<dbReference type="PRINTS" id="PR00344">
    <property type="entry name" value="BCTRLSENSOR"/>
</dbReference>
<protein>
    <submittedName>
        <fullName evidence="4">Adaptive-response sensory-kinase SasA</fullName>
        <ecNumber evidence="4">2.7.-.-</ecNumber>
    </submittedName>
</protein>
<dbReference type="PANTHER" id="PTHR43547:SF2">
    <property type="entry name" value="HYBRID SIGNAL TRANSDUCTION HISTIDINE KINASE C"/>
    <property type="match status" value="1"/>
</dbReference>
<reference evidence="4" key="1">
    <citation type="submission" date="2019-08" db="EMBL/GenBank/DDBJ databases">
        <authorList>
            <person name="Kucharzyk K."/>
            <person name="Murdoch R.W."/>
            <person name="Higgins S."/>
            <person name="Loffler F."/>
        </authorList>
    </citation>
    <scope>NUCLEOTIDE SEQUENCE</scope>
</reference>
<comment type="caution">
    <text evidence="4">The sequence shown here is derived from an EMBL/GenBank/DDBJ whole genome shotgun (WGS) entry which is preliminary data.</text>
</comment>
<dbReference type="Gene3D" id="2.60.40.2380">
    <property type="match status" value="1"/>
</dbReference>
<keyword evidence="2" id="KW-1133">Transmembrane helix</keyword>
<feature type="transmembrane region" description="Helical" evidence="2">
    <location>
        <begin position="385"/>
        <end position="404"/>
    </location>
</feature>
<keyword evidence="2" id="KW-0812">Transmembrane</keyword>
<dbReference type="Gene3D" id="3.30.565.10">
    <property type="entry name" value="Histidine kinase-like ATPase, C-terminal domain"/>
    <property type="match status" value="1"/>
</dbReference>
<name>A0A644Z2S7_9ZZZZ</name>
<evidence type="ECO:0000256" key="2">
    <source>
        <dbReference type="SAM" id="Phobius"/>
    </source>
</evidence>
<dbReference type="EMBL" id="VSSQ01007100">
    <property type="protein sequence ID" value="MPM34849.1"/>
    <property type="molecule type" value="Genomic_DNA"/>
</dbReference>
<dbReference type="SUPFAM" id="SSF55874">
    <property type="entry name" value="ATPase domain of HSP90 chaperone/DNA topoisomerase II/histidine kinase"/>
    <property type="match status" value="1"/>
</dbReference>
<feature type="transmembrane region" description="Helical" evidence="2">
    <location>
        <begin position="198"/>
        <end position="217"/>
    </location>
</feature>
<sequence>MKQKREATVPYASLWPGLLRLLCLLPLLMAMSASASAQTVPVDLNAARTSLEGRLEHFADASGALSFETISQVDFVHSRFARLPEFRSLGYGTDTHWFHVELGPDDGGTSHRVLTIGSPELEELDVWVERQDGSFQTHALGYHRTYKNRPLVRLSVLPLDIFPGMHLYFRVRTTNAINVHAELLPAEAFTSDETRTNFFHGLYFGVLLIAVALYAILGARLRDAVMAAYAGYVASQLLFHLGATGLLPMLLAGQSAWLMDALPRIGWLGAAAFIVLMWDRLLQLKRTHPRIHRLYLFTVALNLVLLFFALQPSLVTNAILLVVKAANYLNVLNFVIAMCLLIQAWRRDHRVEWMIYLIAFVIPALGALVNTMTNQGFLPWNAVTSHFYQAAALVHVLVMSYGLALRLRQLQQDKATAEQETAIVTQRALHQRHFVAMLSHEFGNPLAAIDRAAQMLQLNSPHMPPKDAQRLTLIRGNAATLSGFVESFLMTEALDNGALLLTRTPCRIRQMLEDVIRQQPATSRLRIHLQECSEGTFEVDSTLIGVAIGNLLTNALRYSPPDSSVEISATLGDTGLNIRVADHGPGLDTDELDKLGAPYFRGAAALGKKGSGLGYHFTRRIVEAHGGTLTARSGTEAGLQVEIFLPG</sequence>
<proteinExistence type="predicted"/>
<feature type="domain" description="Histidine kinase" evidence="3">
    <location>
        <begin position="437"/>
        <end position="647"/>
    </location>
</feature>
<dbReference type="SMART" id="SM00388">
    <property type="entry name" value="HisKA"/>
    <property type="match status" value="1"/>
</dbReference>